<accession>A0A3G4ZSF2</accession>
<dbReference type="InterPro" id="IPR006597">
    <property type="entry name" value="Sel1-like"/>
</dbReference>
<evidence type="ECO:0000313" key="2">
    <source>
        <dbReference type="EMBL" id="AYV77830.1"/>
    </source>
</evidence>
<dbReference type="EMBL" id="MK072067">
    <property type="protein sequence ID" value="AYV77830.1"/>
    <property type="molecule type" value="Genomic_DNA"/>
</dbReference>
<name>A0A3G4ZSF2_9VIRU</name>
<organism evidence="2">
    <name type="scientific">Edafosvirus sp</name>
    <dbReference type="NCBI Taxonomy" id="2487765"/>
    <lineage>
        <taxon>Viruses</taxon>
        <taxon>Varidnaviria</taxon>
        <taxon>Bamfordvirae</taxon>
        <taxon>Nucleocytoviricota</taxon>
        <taxon>Megaviricetes</taxon>
        <taxon>Imitervirales</taxon>
        <taxon>Mimiviridae</taxon>
        <taxon>Klosneuvirinae</taxon>
    </lineage>
</organism>
<dbReference type="SMART" id="SM00671">
    <property type="entry name" value="SEL1"/>
    <property type="match status" value="2"/>
</dbReference>
<keyword evidence="1" id="KW-0175">Coiled coil</keyword>
<feature type="coiled-coil region" evidence="1">
    <location>
        <begin position="21"/>
        <end position="48"/>
    </location>
</feature>
<dbReference type="Gene3D" id="1.25.40.10">
    <property type="entry name" value="Tetratricopeptide repeat domain"/>
    <property type="match status" value="1"/>
</dbReference>
<protein>
    <recommendedName>
        <fullName evidence="3">Sel1 repeat protein</fullName>
    </recommendedName>
</protein>
<proteinExistence type="predicted"/>
<gene>
    <name evidence="2" type="ORF">Edafosvirus2_9</name>
</gene>
<dbReference type="SUPFAM" id="SSF81901">
    <property type="entry name" value="HCP-like"/>
    <property type="match status" value="1"/>
</dbReference>
<reference evidence="2" key="1">
    <citation type="submission" date="2018-10" db="EMBL/GenBank/DDBJ databases">
        <title>Hidden diversity of soil giant viruses.</title>
        <authorList>
            <person name="Schulz F."/>
            <person name="Alteio L."/>
            <person name="Goudeau D."/>
            <person name="Ryan E.M."/>
            <person name="Malmstrom R.R."/>
            <person name="Blanchard J."/>
            <person name="Woyke T."/>
        </authorList>
    </citation>
    <scope>NUCLEOTIDE SEQUENCE</scope>
    <source>
        <strain evidence="2">EDV1</strain>
    </source>
</reference>
<evidence type="ECO:0000256" key="1">
    <source>
        <dbReference type="SAM" id="Coils"/>
    </source>
</evidence>
<evidence type="ECO:0008006" key="3">
    <source>
        <dbReference type="Google" id="ProtNLM"/>
    </source>
</evidence>
<sequence>MGNKSVKPISALEMKTLHDNNEIEESKRAMINAEIKTLEAQVTNKNDESNLLIMSKLSLMYKMIGNMAQHNYIQKKILNKMYHNYRQQQIKIKHGSTCAFKIVPIKEETEKKIVDVENLTEKLVNDITEEEKSAEKFAQILVMVADKFLNTKDCTFKNEEYAMLCYEMAAQYGYKNIFFNLGNKCYEDGNMINALRYFLMEKNEQNDECAYMIGHIYDEKLGTECNKEKAIHYYTIASKNGNVKSQRKLTIIK</sequence>
<dbReference type="InterPro" id="IPR011990">
    <property type="entry name" value="TPR-like_helical_dom_sf"/>
</dbReference>